<keyword evidence="2" id="KW-1185">Reference proteome</keyword>
<accession>A0ABY7DAX7</accession>
<evidence type="ECO:0000313" key="2">
    <source>
        <dbReference type="Proteomes" id="UP001164743"/>
    </source>
</evidence>
<dbReference type="EMBL" id="CP110438">
    <property type="protein sequence ID" value="WAQ93185.1"/>
    <property type="molecule type" value="Genomic_DNA"/>
</dbReference>
<evidence type="ECO:0000313" key="1">
    <source>
        <dbReference type="EMBL" id="WAQ93185.1"/>
    </source>
</evidence>
<dbReference type="RefSeq" id="XP_053028740.1">
    <property type="nucleotide sequence ID" value="XM_053164763.1"/>
</dbReference>
<proteinExistence type="predicted"/>
<gene>
    <name evidence="1" type="ORF">PtA15_18A243</name>
</gene>
<organism evidence="1 2">
    <name type="scientific">Puccinia triticina</name>
    <dbReference type="NCBI Taxonomy" id="208348"/>
    <lineage>
        <taxon>Eukaryota</taxon>
        <taxon>Fungi</taxon>
        <taxon>Dikarya</taxon>
        <taxon>Basidiomycota</taxon>
        <taxon>Pucciniomycotina</taxon>
        <taxon>Pucciniomycetes</taxon>
        <taxon>Pucciniales</taxon>
        <taxon>Pucciniaceae</taxon>
        <taxon>Puccinia</taxon>
    </lineage>
</organism>
<dbReference type="GeneID" id="77805658"/>
<name>A0ABY7DAX7_9BASI</name>
<reference evidence="1" key="1">
    <citation type="submission" date="2022-10" db="EMBL/GenBank/DDBJ databases">
        <title>Puccinia triticina Genome sequencing and assembly.</title>
        <authorList>
            <person name="Li C."/>
        </authorList>
    </citation>
    <scope>NUCLEOTIDE SEQUENCE</scope>
    <source>
        <strain evidence="1">Pt15</strain>
    </source>
</reference>
<sequence>MWGRLEQQLIHSKLFPTCLFKPASTDYAIPHLRPLGTEDSQLLPTPRNAPITLAGTRLEPRQKHIFKKIEPRYFSETGATMSI</sequence>
<protein>
    <submittedName>
        <fullName evidence="1">Uncharacterized protein</fullName>
    </submittedName>
</protein>
<dbReference type="Proteomes" id="UP001164743">
    <property type="component" value="Chromosome 18A"/>
</dbReference>